<dbReference type="SFLD" id="SFLDG01063">
    <property type="entry name" value="activating_enzymes__group_1"/>
    <property type="match status" value="1"/>
</dbReference>
<dbReference type="SFLD" id="SFLDF00299">
    <property type="entry name" value="anaerobic_ribonucleoside-triph"/>
    <property type="match status" value="1"/>
</dbReference>
<proteinExistence type="predicted"/>
<dbReference type="InterPro" id="IPR034457">
    <property type="entry name" value="Organic_radical-activating"/>
</dbReference>
<dbReference type="AlphaFoldDB" id="A0A1G9QZ33"/>
<evidence type="ECO:0000256" key="6">
    <source>
        <dbReference type="ARBA" id="ARBA00023014"/>
    </source>
</evidence>
<comment type="cofactor">
    <cofactor evidence="1">
        <name>[4Fe-4S] cluster</name>
        <dbReference type="ChEBI" id="CHEBI:49883"/>
    </cofactor>
</comment>
<dbReference type="InterPro" id="IPR007197">
    <property type="entry name" value="rSAM"/>
</dbReference>
<dbReference type="SFLD" id="SFLDS00029">
    <property type="entry name" value="Radical_SAM"/>
    <property type="match status" value="1"/>
</dbReference>
<keyword evidence="6" id="KW-0411">Iron-sulfur</keyword>
<keyword evidence="4" id="KW-0479">Metal-binding</keyword>
<dbReference type="RefSeq" id="WP_090011466.1">
    <property type="nucleotide sequence ID" value="NZ_FNET01000017.1"/>
</dbReference>
<evidence type="ECO:0000256" key="3">
    <source>
        <dbReference type="ARBA" id="ARBA00022691"/>
    </source>
</evidence>
<name>A0A1G9QZ33_9PSEU</name>
<dbReference type="SFLD" id="SFLDG01066">
    <property type="entry name" value="organic_radical-activating_enz"/>
    <property type="match status" value="1"/>
</dbReference>
<evidence type="ECO:0000313" key="8">
    <source>
        <dbReference type="Proteomes" id="UP000199682"/>
    </source>
</evidence>
<dbReference type="InterPro" id="IPR013785">
    <property type="entry name" value="Aldolase_TIM"/>
</dbReference>
<dbReference type="GO" id="GO:0004748">
    <property type="term" value="F:ribonucleoside-diphosphate reductase activity, thioredoxin disulfide as acceptor"/>
    <property type="evidence" value="ECO:0007669"/>
    <property type="project" value="TreeGrafter"/>
</dbReference>
<protein>
    <submittedName>
        <fullName evidence="7">Anaerobic ribonucleoside-triphosphate reductase activating protein</fullName>
    </submittedName>
</protein>
<dbReference type="Gene3D" id="3.20.20.70">
    <property type="entry name" value="Aldolase class I"/>
    <property type="match status" value="1"/>
</dbReference>
<keyword evidence="2" id="KW-0004">4Fe-4S</keyword>
<evidence type="ECO:0000256" key="1">
    <source>
        <dbReference type="ARBA" id="ARBA00001966"/>
    </source>
</evidence>
<dbReference type="Proteomes" id="UP000199682">
    <property type="component" value="Unassembled WGS sequence"/>
</dbReference>
<evidence type="ECO:0000256" key="5">
    <source>
        <dbReference type="ARBA" id="ARBA00023004"/>
    </source>
</evidence>
<dbReference type="PANTHER" id="PTHR30352:SF2">
    <property type="entry name" value="ANAEROBIC RIBONUCLEOSIDE-TRIPHOSPHATE REDUCTASE-ACTIVATING PROTEIN"/>
    <property type="match status" value="1"/>
</dbReference>
<keyword evidence="3" id="KW-0949">S-adenosyl-L-methionine</keyword>
<evidence type="ECO:0000256" key="2">
    <source>
        <dbReference type="ARBA" id="ARBA00022485"/>
    </source>
</evidence>
<sequence>MVLRLNVASTCVGTPALGPGWRSVVWVQGCPFRCRGCVAPEWIPDVPARLAGVGELAGELLADERVDGLTFSGGEPMAQAEGLAALARAAREVRDVSVVCFTGFTLPRLKESGLPGVAELLSEVDVLIDGQYVRERDDGLGLRGSTNQVVHHLTGRLADVGYDFEGRPRTAEVRVGEREVALVGVPTADLLKRLAPVLGGPGRSRRER</sequence>
<accession>A0A1G9QZ33</accession>
<organism evidence="7 8">
    <name type="scientific">Lentzea albidocapillata subsp. violacea</name>
    <dbReference type="NCBI Taxonomy" id="128104"/>
    <lineage>
        <taxon>Bacteria</taxon>
        <taxon>Bacillati</taxon>
        <taxon>Actinomycetota</taxon>
        <taxon>Actinomycetes</taxon>
        <taxon>Pseudonocardiales</taxon>
        <taxon>Pseudonocardiaceae</taxon>
        <taxon>Lentzea</taxon>
    </lineage>
</organism>
<evidence type="ECO:0000256" key="4">
    <source>
        <dbReference type="ARBA" id="ARBA00022723"/>
    </source>
</evidence>
<keyword evidence="5" id="KW-0408">Iron</keyword>
<dbReference type="GO" id="GO:0051539">
    <property type="term" value="F:4 iron, 4 sulfur cluster binding"/>
    <property type="evidence" value="ECO:0007669"/>
    <property type="project" value="UniProtKB-KW"/>
</dbReference>
<dbReference type="EMBL" id="FNET01000017">
    <property type="protein sequence ID" value="SDM16278.1"/>
    <property type="molecule type" value="Genomic_DNA"/>
</dbReference>
<dbReference type="GO" id="GO:0043365">
    <property type="term" value="F:[formate-C-acetyltransferase]-activating enzyme activity"/>
    <property type="evidence" value="ECO:0007669"/>
    <property type="project" value="InterPro"/>
</dbReference>
<dbReference type="SUPFAM" id="SSF102114">
    <property type="entry name" value="Radical SAM enzymes"/>
    <property type="match status" value="1"/>
</dbReference>
<dbReference type="GO" id="GO:0046872">
    <property type="term" value="F:metal ion binding"/>
    <property type="evidence" value="ECO:0007669"/>
    <property type="project" value="UniProtKB-KW"/>
</dbReference>
<reference evidence="8" key="1">
    <citation type="submission" date="2016-10" db="EMBL/GenBank/DDBJ databases">
        <authorList>
            <person name="Varghese N."/>
            <person name="Submissions S."/>
        </authorList>
    </citation>
    <scope>NUCLEOTIDE SEQUENCE [LARGE SCALE GENOMIC DNA]</scope>
    <source>
        <strain evidence="8">DSM 44796</strain>
    </source>
</reference>
<dbReference type="InterPro" id="IPR012837">
    <property type="entry name" value="NrdG"/>
</dbReference>
<dbReference type="InterPro" id="IPR058240">
    <property type="entry name" value="rSAM_sf"/>
</dbReference>
<dbReference type="Pfam" id="PF13353">
    <property type="entry name" value="Fer4_12"/>
    <property type="match status" value="1"/>
</dbReference>
<dbReference type="PANTHER" id="PTHR30352">
    <property type="entry name" value="PYRUVATE FORMATE-LYASE-ACTIVATING ENZYME"/>
    <property type="match status" value="1"/>
</dbReference>
<gene>
    <name evidence="7" type="ORF">SAMN04488074_117115</name>
</gene>
<evidence type="ECO:0000313" key="7">
    <source>
        <dbReference type="EMBL" id="SDM16278.1"/>
    </source>
</evidence>